<dbReference type="Pfam" id="PF11219">
    <property type="entry name" value="DUF3014"/>
    <property type="match status" value="1"/>
</dbReference>
<reference evidence="2 3" key="1">
    <citation type="submission" date="2017-02" db="EMBL/GenBank/DDBJ databases">
        <title>Whole genome sequencing of Metallibacterium scheffleri DSM 24874 (T).</title>
        <authorList>
            <person name="Kumar S."/>
            <person name="Patil P."/>
            <person name="Patil P.B."/>
        </authorList>
    </citation>
    <scope>NUCLEOTIDE SEQUENCE [LARGE SCALE GENOMIC DNA]</scope>
    <source>
        <strain evidence="2 3">DSM 24874</strain>
    </source>
</reference>
<dbReference type="RefSeq" id="WP_081126157.1">
    <property type="nucleotide sequence ID" value="NZ_LDOS01000001.1"/>
</dbReference>
<evidence type="ECO:0000256" key="1">
    <source>
        <dbReference type="SAM" id="Phobius"/>
    </source>
</evidence>
<comment type="caution">
    <text evidence="2">The sequence shown here is derived from an EMBL/GenBank/DDBJ whole genome shotgun (WGS) entry which is preliminary data.</text>
</comment>
<dbReference type="EMBL" id="MWQO01000006">
    <property type="protein sequence ID" value="THD11807.1"/>
    <property type="molecule type" value="Genomic_DNA"/>
</dbReference>
<dbReference type="InterPro" id="IPR021382">
    <property type="entry name" value="DUF3014"/>
</dbReference>
<gene>
    <name evidence="2" type="ORF">B1806_01640</name>
</gene>
<feature type="transmembrane region" description="Helical" evidence="1">
    <location>
        <begin position="6"/>
        <end position="26"/>
    </location>
</feature>
<dbReference type="AlphaFoldDB" id="A0A4S3KRS8"/>
<dbReference type="Proteomes" id="UP000307749">
    <property type="component" value="Unassembled WGS sequence"/>
</dbReference>
<sequence>MSEGKIWIVAIVVAALALGGLLYYSYHREQYLTSPQLTVPGANVSGAIANPRQHYPIEHVRGAPAAAASAPLPALNDDAAIIHALTALPGGAGLRALLRPQALIQHAVATINALPDRSLGSDVLPVHHAKGDFQVSTSAGVTTPSLANDTRYAPYMRVIEAIPTPALVAWYVHFYPLFQQAYQQLGYPHGYFNDRLIVVIDNLLATPDRATLPALVQGKNGMWDYADPALQSLSIGQRTLLRMGAADSATIKAKLRAIRADLSGKSLPGS</sequence>
<keyword evidence="1" id="KW-0472">Membrane</keyword>
<dbReference type="OrthoDB" id="5502479at2"/>
<keyword evidence="1" id="KW-0812">Transmembrane</keyword>
<evidence type="ECO:0000313" key="2">
    <source>
        <dbReference type="EMBL" id="THD11807.1"/>
    </source>
</evidence>
<protein>
    <recommendedName>
        <fullName evidence="4">DUF3014 domain-containing protein</fullName>
    </recommendedName>
</protein>
<accession>A0A4S3KRS8</accession>
<keyword evidence="3" id="KW-1185">Reference proteome</keyword>
<dbReference type="STRING" id="993689.GCA_002077135_00775"/>
<proteinExistence type="predicted"/>
<keyword evidence="1" id="KW-1133">Transmembrane helix</keyword>
<organism evidence="2 3">
    <name type="scientific">Metallibacterium scheffleri</name>
    <dbReference type="NCBI Taxonomy" id="993689"/>
    <lineage>
        <taxon>Bacteria</taxon>
        <taxon>Pseudomonadati</taxon>
        <taxon>Pseudomonadota</taxon>
        <taxon>Gammaproteobacteria</taxon>
        <taxon>Lysobacterales</taxon>
        <taxon>Rhodanobacteraceae</taxon>
        <taxon>Metallibacterium</taxon>
    </lineage>
</organism>
<evidence type="ECO:0008006" key="4">
    <source>
        <dbReference type="Google" id="ProtNLM"/>
    </source>
</evidence>
<evidence type="ECO:0000313" key="3">
    <source>
        <dbReference type="Proteomes" id="UP000307749"/>
    </source>
</evidence>
<name>A0A4S3KRS8_9GAMM</name>